<name>A0A2P2R3R8_RHIMU</name>
<organism evidence="1">
    <name type="scientific">Rhizophora mucronata</name>
    <name type="common">Asiatic mangrove</name>
    <dbReference type="NCBI Taxonomy" id="61149"/>
    <lineage>
        <taxon>Eukaryota</taxon>
        <taxon>Viridiplantae</taxon>
        <taxon>Streptophyta</taxon>
        <taxon>Embryophyta</taxon>
        <taxon>Tracheophyta</taxon>
        <taxon>Spermatophyta</taxon>
        <taxon>Magnoliopsida</taxon>
        <taxon>eudicotyledons</taxon>
        <taxon>Gunneridae</taxon>
        <taxon>Pentapetalae</taxon>
        <taxon>rosids</taxon>
        <taxon>fabids</taxon>
        <taxon>Malpighiales</taxon>
        <taxon>Rhizophoraceae</taxon>
        <taxon>Rhizophora</taxon>
    </lineage>
</organism>
<accession>A0A2P2R3R8</accession>
<sequence>MSRIFLYSVIYFR</sequence>
<dbReference type="EMBL" id="GGEC01093374">
    <property type="protein sequence ID" value="MBX73858.1"/>
    <property type="molecule type" value="Transcribed_RNA"/>
</dbReference>
<proteinExistence type="predicted"/>
<reference evidence="1" key="1">
    <citation type="submission" date="2018-02" db="EMBL/GenBank/DDBJ databases">
        <title>Rhizophora mucronata_Transcriptome.</title>
        <authorList>
            <person name="Meera S.P."/>
            <person name="Sreeshan A."/>
            <person name="Augustine A."/>
        </authorList>
    </citation>
    <scope>NUCLEOTIDE SEQUENCE</scope>
    <source>
        <tissue evidence="1">Leaf</tissue>
    </source>
</reference>
<evidence type="ECO:0000313" key="1">
    <source>
        <dbReference type="EMBL" id="MBX73858.1"/>
    </source>
</evidence>
<protein>
    <submittedName>
        <fullName evidence="1">Uncharacterized protein</fullName>
    </submittedName>
</protein>